<accession>A0A8T0WII3</accession>
<dbReference type="Gene3D" id="1.10.510.10">
    <property type="entry name" value="Transferase(Phosphotransferase) domain 1"/>
    <property type="match status" value="1"/>
</dbReference>
<feature type="signal peptide" evidence="19">
    <location>
        <begin position="1"/>
        <end position="30"/>
    </location>
</feature>
<dbReference type="EMBL" id="CM029039">
    <property type="protein sequence ID" value="KAG2642919.1"/>
    <property type="molecule type" value="Genomic_DNA"/>
</dbReference>
<keyword evidence="14" id="KW-1133">Transmembrane helix</keyword>
<dbReference type="SUPFAM" id="SSF56112">
    <property type="entry name" value="Protein kinase-like (PK-like)"/>
    <property type="match status" value="1"/>
</dbReference>
<dbReference type="InterPro" id="IPR013320">
    <property type="entry name" value="ConA-like_dom_sf"/>
</dbReference>
<evidence type="ECO:0000256" key="8">
    <source>
        <dbReference type="ARBA" id="ARBA00022692"/>
    </source>
</evidence>
<evidence type="ECO:0000256" key="12">
    <source>
        <dbReference type="ARBA" id="ARBA00022777"/>
    </source>
</evidence>
<evidence type="ECO:0000256" key="17">
    <source>
        <dbReference type="PROSITE-ProRule" id="PRU10141"/>
    </source>
</evidence>
<keyword evidence="16" id="KW-0325">Glycoprotein</keyword>
<feature type="domain" description="Protein kinase" evidence="20">
    <location>
        <begin position="381"/>
        <end position="664"/>
    </location>
</feature>
<dbReference type="CDD" id="cd06899">
    <property type="entry name" value="lectin_legume_LecRK_Arcelin_ConA"/>
    <property type="match status" value="1"/>
</dbReference>
<dbReference type="FunFam" id="3.30.200.20:FF:000168">
    <property type="entry name" value="L-type lectin-domain containing receptor kinase IX.1"/>
    <property type="match status" value="1"/>
</dbReference>
<sequence length="708" mass="76588">MAAASSSTFTLTVLWLYCLICAHHFPFASSFQFSLDISKTGDPCGRELVCTGAASFLTTSIELTSNAGGEASRYNRGLVWFATPVRLWNADTGEVASFTTAFSFEIKSIRRSPGWGDGMAFFLARYARGYSVLGNSHGAGLLGLFNNGNQFDATVGGDGGHEVVAVEFDTALNPDWDTSSQHVGIDVNSIKSVSYTNTSSPEMMTNTNKNNLTSGSKMTATVRYDNVSKLLAVDLWVGHTLYLVNATVDLKSELPAEVAVGFSAGTGDYYEAHRVLSWSFNSTLEAEKVALNPTTSSPAPASPAPPIPKLEPSEKLLSKVLIPVASVSVWAVVFLLLWMWWKQPARRTGEPNGDPAGFDNMGMVGPSRYAYQELAAATDNFAEGNKLGQGGFGSVYKGRLLNDGQKVAIKRFSSGSSSQGRKEFEAEVRIISRLRHRNLVQLLGWCDSPKKGLLLVYELVPQGSLDKHIHDNPRLLTWSERYKIILGLGSVLRYLHLDWEQCVVHGDIKPNNIMLDSSYNTKLGDFGLARLVDHGSDPKTTALLQGTMGYVDPDFLNTSRRSTQSDVYSFGIVLLEIVSGRKPVSRQDPSSFVLPKWVWSLYSQGATADAADPRLRPCAAAEERQMERALVVGLWCAHRDPAERPSVAQAMHALQSEDASLPALPADTYNVEAAPLGFAVAESGGFVSSSSSGGVCSPATATRTSSSE</sequence>
<protein>
    <recommendedName>
        <fullName evidence="4">non-specific serine/threonine protein kinase</fullName>
        <ecNumber evidence="4">2.7.11.1</ecNumber>
    </recommendedName>
</protein>
<dbReference type="FunFam" id="1.10.510.10:FF:000522">
    <property type="entry name" value="L-type lectin-domain containing receptor kinase IX.1"/>
    <property type="match status" value="1"/>
</dbReference>
<keyword evidence="15" id="KW-0472">Membrane</keyword>
<evidence type="ECO:0000256" key="18">
    <source>
        <dbReference type="SAM" id="MobiDB-lite"/>
    </source>
</evidence>
<feature type="region of interest" description="Disordered" evidence="18">
    <location>
        <begin position="685"/>
        <end position="708"/>
    </location>
</feature>
<dbReference type="PROSITE" id="PS00307">
    <property type="entry name" value="LECTIN_LEGUME_BETA"/>
    <property type="match status" value="1"/>
</dbReference>
<evidence type="ECO:0000256" key="1">
    <source>
        <dbReference type="ARBA" id="ARBA00004251"/>
    </source>
</evidence>
<dbReference type="Gene3D" id="3.30.200.20">
    <property type="entry name" value="Phosphorylase Kinase, domain 1"/>
    <property type="match status" value="1"/>
</dbReference>
<dbReference type="SUPFAM" id="SSF49899">
    <property type="entry name" value="Concanavalin A-like lectins/glucanases"/>
    <property type="match status" value="1"/>
</dbReference>
<feature type="compositionally biased region" description="Polar residues" evidence="18">
    <location>
        <begin position="699"/>
        <end position="708"/>
    </location>
</feature>
<dbReference type="GO" id="GO:0005524">
    <property type="term" value="F:ATP binding"/>
    <property type="evidence" value="ECO:0007669"/>
    <property type="project" value="UniProtKB-UniRule"/>
</dbReference>
<evidence type="ECO:0000256" key="4">
    <source>
        <dbReference type="ARBA" id="ARBA00012513"/>
    </source>
</evidence>
<dbReference type="InterPro" id="IPR000719">
    <property type="entry name" value="Prot_kinase_dom"/>
</dbReference>
<dbReference type="EC" id="2.7.11.1" evidence="4"/>
<feature type="chain" id="PRO_5035850823" description="non-specific serine/threonine protein kinase" evidence="19">
    <location>
        <begin position="31"/>
        <end position="708"/>
    </location>
</feature>
<evidence type="ECO:0000259" key="20">
    <source>
        <dbReference type="PROSITE" id="PS50011"/>
    </source>
</evidence>
<organism evidence="21 22">
    <name type="scientific">Panicum virgatum</name>
    <name type="common">Blackwell switchgrass</name>
    <dbReference type="NCBI Taxonomy" id="38727"/>
    <lineage>
        <taxon>Eukaryota</taxon>
        <taxon>Viridiplantae</taxon>
        <taxon>Streptophyta</taxon>
        <taxon>Embryophyta</taxon>
        <taxon>Tracheophyta</taxon>
        <taxon>Spermatophyta</taxon>
        <taxon>Magnoliopsida</taxon>
        <taxon>Liliopsida</taxon>
        <taxon>Poales</taxon>
        <taxon>Poaceae</taxon>
        <taxon>PACMAD clade</taxon>
        <taxon>Panicoideae</taxon>
        <taxon>Panicodae</taxon>
        <taxon>Paniceae</taxon>
        <taxon>Panicinae</taxon>
        <taxon>Panicum</taxon>
        <taxon>Panicum sect. Hiantes</taxon>
    </lineage>
</organism>
<name>A0A8T0WII3_PANVG</name>
<dbReference type="CDD" id="cd14066">
    <property type="entry name" value="STKc_IRAK"/>
    <property type="match status" value="1"/>
</dbReference>
<keyword evidence="6" id="KW-0723">Serine/threonine-protein kinase</keyword>
<dbReference type="GO" id="GO:0005886">
    <property type="term" value="C:plasma membrane"/>
    <property type="evidence" value="ECO:0007669"/>
    <property type="project" value="UniProtKB-SubCell"/>
</dbReference>
<evidence type="ECO:0000313" key="21">
    <source>
        <dbReference type="EMBL" id="KAG2642919.1"/>
    </source>
</evidence>
<evidence type="ECO:0000256" key="11">
    <source>
        <dbReference type="ARBA" id="ARBA00022741"/>
    </source>
</evidence>
<reference evidence="21" key="1">
    <citation type="submission" date="2020-05" db="EMBL/GenBank/DDBJ databases">
        <title>WGS assembly of Panicum virgatum.</title>
        <authorList>
            <person name="Lovell J.T."/>
            <person name="Jenkins J."/>
            <person name="Shu S."/>
            <person name="Juenger T.E."/>
            <person name="Schmutz J."/>
        </authorList>
    </citation>
    <scope>NUCLEOTIDE SEQUENCE</scope>
    <source>
        <strain evidence="21">AP13</strain>
    </source>
</reference>
<feature type="compositionally biased region" description="Low complexity" evidence="18">
    <location>
        <begin position="685"/>
        <end position="697"/>
    </location>
</feature>
<dbReference type="InterPro" id="IPR008271">
    <property type="entry name" value="Ser/Thr_kinase_AS"/>
</dbReference>
<evidence type="ECO:0000256" key="14">
    <source>
        <dbReference type="ARBA" id="ARBA00022989"/>
    </source>
</evidence>
<dbReference type="InterPro" id="IPR050528">
    <property type="entry name" value="L-type_Lectin-RKs"/>
</dbReference>
<evidence type="ECO:0000256" key="15">
    <source>
        <dbReference type="ARBA" id="ARBA00023136"/>
    </source>
</evidence>
<keyword evidence="5" id="KW-1003">Cell membrane</keyword>
<evidence type="ECO:0000256" key="10">
    <source>
        <dbReference type="ARBA" id="ARBA00022734"/>
    </source>
</evidence>
<comment type="similarity">
    <text evidence="2">In the N-terminal section; belongs to the leguminous lectin family.</text>
</comment>
<dbReference type="PROSITE" id="PS00107">
    <property type="entry name" value="PROTEIN_KINASE_ATP"/>
    <property type="match status" value="1"/>
</dbReference>
<evidence type="ECO:0000256" key="13">
    <source>
        <dbReference type="ARBA" id="ARBA00022840"/>
    </source>
</evidence>
<keyword evidence="10" id="KW-0430">Lectin</keyword>
<gene>
    <name evidence="21" type="ORF">PVAP13_2KG235200</name>
</gene>
<evidence type="ECO:0000256" key="5">
    <source>
        <dbReference type="ARBA" id="ARBA00022475"/>
    </source>
</evidence>
<evidence type="ECO:0000256" key="6">
    <source>
        <dbReference type="ARBA" id="ARBA00022527"/>
    </source>
</evidence>
<comment type="caution">
    <text evidence="21">The sequence shown here is derived from an EMBL/GenBank/DDBJ whole genome shotgun (WGS) entry which is preliminary data.</text>
</comment>
<dbReference type="Gene3D" id="2.60.120.200">
    <property type="match status" value="1"/>
</dbReference>
<evidence type="ECO:0000256" key="7">
    <source>
        <dbReference type="ARBA" id="ARBA00022679"/>
    </source>
</evidence>
<keyword evidence="12" id="KW-0418">Kinase</keyword>
<feature type="binding site" evidence="17">
    <location>
        <position position="410"/>
    </location>
    <ligand>
        <name>ATP</name>
        <dbReference type="ChEBI" id="CHEBI:30616"/>
    </ligand>
</feature>
<proteinExistence type="inferred from homology"/>
<dbReference type="OrthoDB" id="678914at2759"/>
<evidence type="ECO:0000256" key="3">
    <source>
        <dbReference type="ARBA" id="ARBA00010217"/>
    </source>
</evidence>
<evidence type="ECO:0000256" key="19">
    <source>
        <dbReference type="SAM" id="SignalP"/>
    </source>
</evidence>
<evidence type="ECO:0000313" key="22">
    <source>
        <dbReference type="Proteomes" id="UP000823388"/>
    </source>
</evidence>
<keyword evidence="8" id="KW-0812">Transmembrane</keyword>
<dbReference type="InterPro" id="IPR017441">
    <property type="entry name" value="Protein_kinase_ATP_BS"/>
</dbReference>
<dbReference type="AlphaFoldDB" id="A0A8T0WII3"/>
<dbReference type="Pfam" id="PF00139">
    <property type="entry name" value="Lectin_legB"/>
    <property type="match status" value="1"/>
</dbReference>
<dbReference type="SMART" id="SM00220">
    <property type="entry name" value="S_TKc"/>
    <property type="match status" value="1"/>
</dbReference>
<evidence type="ECO:0000256" key="16">
    <source>
        <dbReference type="ARBA" id="ARBA00023180"/>
    </source>
</evidence>
<dbReference type="InterPro" id="IPR011009">
    <property type="entry name" value="Kinase-like_dom_sf"/>
</dbReference>
<comment type="similarity">
    <text evidence="3">In the C-terminal section; belongs to the protein kinase superfamily. Ser/Thr protein kinase family.</text>
</comment>
<evidence type="ECO:0000256" key="2">
    <source>
        <dbReference type="ARBA" id="ARBA00008536"/>
    </source>
</evidence>
<evidence type="ECO:0000256" key="9">
    <source>
        <dbReference type="ARBA" id="ARBA00022729"/>
    </source>
</evidence>
<keyword evidence="22" id="KW-1185">Reference proteome</keyword>
<keyword evidence="13 17" id="KW-0067">ATP-binding</keyword>
<dbReference type="PANTHER" id="PTHR27007">
    <property type="match status" value="1"/>
</dbReference>
<dbReference type="Proteomes" id="UP000823388">
    <property type="component" value="Chromosome 2K"/>
</dbReference>
<keyword evidence="11 17" id="KW-0547">Nucleotide-binding</keyword>
<dbReference type="GO" id="GO:0004674">
    <property type="term" value="F:protein serine/threonine kinase activity"/>
    <property type="evidence" value="ECO:0007669"/>
    <property type="project" value="UniProtKB-KW"/>
</dbReference>
<dbReference type="PROSITE" id="PS50011">
    <property type="entry name" value="PROTEIN_KINASE_DOM"/>
    <property type="match status" value="1"/>
</dbReference>
<comment type="subcellular location">
    <subcellularLocation>
        <location evidence="1">Cell membrane</location>
        <topology evidence="1">Single-pass type I membrane protein</topology>
    </subcellularLocation>
</comment>
<dbReference type="InterPro" id="IPR019825">
    <property type="entry name" value="Lectin_legB_Mn/Ca_BS"/>
</dbReference>
<keyword evidence="9 19" id="KW-0732">Signal</keyword>
<dbReference type="InterPro" id="IPR001220">
    <property type="entry name" value="Legume_lectin_dom"/>
</dbReference>
<keyword evidence="7" id="KW-0808">Transferase</keyword>
<dbReference type="GO" id="GO:0030246">
    <property type="term" value="F:carbohydrate binding"/>
    <property type="evidence" value="ECO:0007669"/>
    <property type="project" value="UniProtKB-KW"/>
</dbReference>
<dbReference type="Pfam" id="PF00069">
    <property type="entry name" value="Pkinase"/>
    <property type="match status" value="1"/>
</dbReference>
<dbReference type="PROSITE" id="PS00108">
    <property type="entry name" value="PROTEIN_KINASE_ST"/>
    <property type="match status" value="1"/>
</dbReference>